<name>A0ACC0QEA9_9HYPO</name>
<comment type="caution">
    <text evidence="1">The sequence shown here is derived from an EMBL/GenBank/DDBJ whole genome shotgun (WGS) entry which is preliminary data.</text>
</comment>
<accession>A0ACC0QEA9</accession>
<evidence type="ECO:0000313" key="1">
    <source>
        <dbReference type="EMBL" id="KAI8649242.1"/>
    </source>
</evidence>
<dbReference type="Proteomes" id="UP001065298">
    <property type="component" value="Chromosome 13"/>
</dbReference>
<sequence>MTISKRSWLQGLPKAELHLHLEGTVTPETLVTLSARHDSTPLTLQQARELYAYRDFVHFLHTFRLVLDRLQTPEDYALIVKEMMRNLRDQGVVHAEVYISWGNILHRKPHLDIEDVMAAIELARTEVFRDLGGPSIFWIADANRAWSVQEAGQVFGLAAKLKERFPTIVGIGLGGDEVGGPVEWFEQVYADAKKAGLRLTAHVGEATGPERGPSQIRAALKMGVERIGHGLAAQHDESLMRLLSKQHVPVEINITSNILTGCCSSVEAHPLPKYLEKGMLCVLNSDDPAMFGSTCLDEYVLASDVFSLDLEAMRGLARNSITASFLPEKIQSQFLLRIDAYGVFEENSRE</sequence>
<protein>
    <submittedName>
        <fullName evidence="1">A-deaminase domain-containing protein</fullName>
    </submittedName>
</protein>
<evidence type="ECO:0000313" key="2">
    <source>
        <dbReference type="Proteomes" id="UP001065298"/>
    </source>
</evidence>
<keyword evidence="2" id="KW-1185">Reference proteome</keyword>
<proteinExistence type="predicted"/>
<dbReference type="EMBL" id="CM046515">
    <property type="protein sequence ID" value="KAI8649242.1"/>
    <property type="molecule type" value="Genomic_DNA"/>
</dbReference>
<organism evidence="1 2">
    <name type="scientific">Fusarium keratoplasticum</name>
    <dbReference type="NCBI Taxonomy" id="1328300"/>
    <lineage>
        <taxon>Eukaryota</taxon>
        <taxon>Fungi</taxon>
        <taxon>Dikarya</taxon>
        <taxon>Ascomycota</taxon>
        <taxon>Pezizomycotina</taxon>
        <taxon>Sordariomycetes</taxon>
        <taxon>Hypocreomycetidae</taxon>
        <taxon>Hypocreales</taxon>
        <taxon>Nectriaceae</taxon>
        <taxon>Fusarium</taxon>
        <taxon>Fusarium solani species complex</taxon>
    </lineage>
</organism>
<gene>
    <name evidence="1" type="ORF">NCS57_01460700</name>
</gene>
<reference evidence="1" key="1">
    <citation type="submission" date="2022-06" db="EMBL/GenBank/DDBJ databases">
        <title>Fusarium solani species complex genomes reveal bases of compartmentalisation and animal pathogenesis.</title>
        <authorList>
            <person name="Tsai I.J."/>
        </authorList>
    </citation>
    <scope>NUCLEOTIDE SEQUENCE</scope>
    <source>
        <strain evidence="1">Fu6.1</strain>
    </source>
</reference>